<organism evidence="2 3">
    <name type="scientific">Capsaspora owczarzaki (strain ATCC 30864)</name>
    <dbReference type="NCBI Taxonomy" id="595528"/>
    <lineage>
        <taxon>Eukaryota</taxon>
        <taxon>Filasterea</taxon>
        <taxon>Capsaspora</taxon>
    </lineage>
</organism>
<evidence type="ECO:0000313" key="3">
    <source>
        <dbReference type="Proteomes" id="UP000008743"/>
    </source>
</evidence>
<name>A0A0D2WL96_CAPO3</name>
<reference evidence="3" key="1">
    <citation type="submission" date="2011-02" db="EMBL/GenBank/DDBJ databases">
        <title>The Genome Sequence of Capsaspora owczarzaki ATCC 30864.</title>
        <authorList>
            <person name="Russ C."/>
            <person name="Cuomo C."/>
            <person name="Burger G."/>
            <person name="Gray M.W."/>
            <person name="Holland P.W.H."/>
            <person name="King N."/>
            <person name="Lang F.B.F."/>
            <person name="Roger A.J."/>
            <person name="Ruiz-Trillo I."/>
            <person name="Young S.K."/>
            <person name="Zeng Q."/>
            <person name="Gargeya S."/>
            <person name="Alvarado L."/>
            <person name="Berlin A."/>
            <person name="Chapman S.B."/>
            <person name="Chen Z."/>
            <person name="Freedman E."/>
            <person name="Gellesch M."/>
            <person name="Goldberg J."/>
            <person name="Griggs A."/>
            <person name="Gujja S."/>
            <person name="Heilman E."/>
            <person name="Heiman D."/>
            <person name="Howarth C."/>
            <person name="Mehta T."/>
            <person name="Neiman D."/>
            <person name="Pearson M."/>
            <person name="Roberts A."/>
            <person name="Saif S."/>
            <person name="Shea T."/>
            <person name="Shenoy N."/>
            <person name="Sisk P."/>
            <person name="Stolte C."/>
            <person name="Sykes S."/>
            <person name="White J."/>
            <person name="Yandava C."/>
            <person name="Haas B."/>
            <person name="Nusbaum C."/>
            <person name="Birren B."/>
        </authorList>
    </citation>
    <scope>NUCLEOTIDE SEQUENCE</scope>
    <source>
        <strain evidence="3">ATCC 30864</strain>
    </source>
</reference>
<evidence type="ECO:0000313" key="2">
    <source>
        <dbReference type="EMBL" id="KJE91300.1"/>
    </source>
</evidence>
<protein>
    <submittedName>
        <fullName evidence="2">Uncharacterized protein</fullName>
    </submittedName>
</protein>
<dbReference type="RefSeq" id="XP_004349206.1">
    <property type="nucleotide sequence ID" value="XM_004349156.2"/>
</dbReference>
<accession>A0A0D2WL96</accession>
<feature type="region of interest" description="Disordered" evidence="1">
    <location>
        <begin position="52"/>
        <end position="92"/>
    </location>
</feature>
<evidence type="ECO:0000256" key="1">
    <source>
        <dbReference type="SAM" id="MobiDB-lite"/>
    </source>
</evidence>
<dbReference type="AlphaFoldDB" id="A0A0D2WL96"/>
<dbReference type="Proteomes" id="UP000008743">
    <property type="component" value="Unassembled WGS sequence"/>
</dbReference>
<proteinExistence type="predicted"/>
<dbReference type="InParanoid" id="A0A0D2WL96"/>
<dbReference type="EMBL" id="KE346362">
    <property type="protein sequence ID" value="KJE91300.1"/>
    <property type="molecule type" value="Genomic_DNA"/>
</dbReference>
<gene>
    <name evidence="2" type="ORF">CAOG_002456</name>
</gene>
<sequence>MAAVDVVGRLVATALQPLLLSATQPSSSSASASVTAQEKLWDVLSSTARPAAVRCPAQQQPATTTTTTTTAHSANISSATSNNSSGNSSSSSANALRMMMMMNGPLLPTKAGDDLLSDEPVQDVVAAAAAAAGAAPTTTQTAAALDDTNSSKKRLWDVVTSGEIKRAKQWRGAPGERALFLALKMDPNTVPLPVVQKIDMGTHQKHHSKTGSTATAAAAASATFDLQDDFGFFGGSAAADAPQSNARPSVPSGGLLDFSLFDEPAAPSVSATAGRSLHRPPSSAPQPSSLALLDDEFLGFSSASVPPAHPSAGTLVDPAKASVLASLPASFLGATIPSSAAAPPLSDQAKRLLSGLPDYSYMHSHVLMFPTRDVQNSMIL</sequence>
<feature type="compositionally biased region" description="Low complexity" evidence="1">
    <location>
        <begin position="62"/>
        <end position="92"/>
    </location>
</feature>
<keyword evidence="3" id="KW-1185">Reference proteome</keyword>